<reference evidence="8 9" key="1">
    <citation type="submission" date="2019-03" db="EMBL/GenBank/DDBJ databases">
        <title>Genomic Encyclopedia of Type Strains, Phase IV (KMG-IV): sequencing the most valuable type-strain genomes for metagenomic binning, comparative biology and taxonomic classification.</title>
        <authorList>
            <person name="Goeker M."/>
        </authorList>
    </citation>
    <scope>NUCLEOTIDE SEQUENCE [LARGE SCALE GENOMIC DNA]</scope>
    <source>
        <strain evidence="8 9">LX-B</strain>
    </source>
</reference>
<dbReference type="InterPro" id="IPR006121">
    <property type="entry name" value="HMA_dom"/>
</dbReference>
<evidence type="ECO:0000256" key="2">
    <source>
        <dbReference type="ARBA" id="ARBA00015313"/>
    </source>
</evidence>
<comment type="subcellular location">
    <subcellularLocation>
        <location evidence="1">Cytoplasm</location>
    </subcellularLocation>
</comment>
<dbReference type="RefSeq" id="WP_132013888.1">
    <property type="nucleotide sequence ID" value="NZ_SLUN01000008.1"/>
</dbReference>
<dbReference type="Gene3D" id="3.30.70.100">
    <property type="match status" value="1"/>
</dbReference>
<evidence type="ECO:0000256" key="3">
    <source>
        <dbReference type="ARBA" id="ARBA00022490"/>
    </source>
</evidence>
<dbReference type="InterPro" id="IPR049740">
    <property type="entry name" value="CopZ"/>
</dbReference>
<keyword evidence="6" id="KW-0143">Chaperone</keyword>
<dbReference type="Pfam" id="PF00403">
    <property type="entry name" value="HMA"/>
    <property type="match status" value="1"/>
</dbReference>
<dbReference type="PROSITE" id="PS01047">
    <property type="entry name" value="HMA_1"/>
    <property type="match status" value="1"/>
</dbReference>
<dbReference type="GO" id="GO:0006825">
    <property type="term" value="P:copper ion transport"/>
    <property type="evidence" value="ECO:0007669"/>
    <property type="project" value="InterPro"/>
</dbReference>
<dbReference type="InterPro" id="IPR017969">
    <property type="entry name" value="Heavy-metal-associated_CS"/>
</dbReference>
<evidence type="ECO:0000256" key="4">
    <source>
        <dbReference type="ARBA" id="ARBA00022723"/>
    </source>
</evidence>
<dbReference type="PROSITE" id="PS50846">
    <property type="entry name" value="HMA_2"/>
    <property type="match status" value="1"/>
</dbReference>
<dbReference type="SUPFAM" id="SSF55008">
    <property type="entry name" value="HMA, heavy metal-associated domain"/>
    <property type="match status" value="1"/>
</dbReference>
<accession>A0A4R1RW63</accession>
<dbReference type="PRINTS" id="PR00944">
    <property type="entry name" value="CUEXPORT"/>
</dbReference>
<dbReference type="CDD" id="cd00371">
    <property type="entry name" value="HMA"/>
    <property type="match status" value="1"/>
</dbReference>
<dbReference type="NCBIfam" id="TIGR00003">
    <property type="entry name" value="copper ion binding protein"/>
    <property type="match status" value="1"/>
</dbReference>
<keyword evidence="9" id="KW-1185">Reference proteome</keyword>
<organism evidence="8 9">
    <name type="scientific">Hydrogenispora ethanolica</name>
    <dbReference type="NCBI Taxonomy" id="1082276"/>
    <lineage>
        <taxon>Bacteria</taxon>
        <taxon>Bacillati</taxon>
        <taxon>Bacillota</taxon>
        <taxon>Hydrogenispora</taxon>
    </lineage>
</organism>
<sequence length="71" mass="7482">MAQEVTTLKVEGMSCQHCVKSVKQAVGALAGVSGVEVDLAAGQVTVNYDGDRVQLTAIREAIEEQGYDVKS</sequence>
<dbReference type="EMBL" id="SLUN01000008">
    <property type="protein sequence ID" value="TCL70923.1"/>
    <property type="molecule type" value="Genomic_DNA"/>
</dbReference>
<gene>
    <name evidence="8" type="ORF">EDC14_100868</name>
</gene>
<keyword evidence="3" id="KW-0963">Cytoplasm</keyword>
<dbReference type="InterPro" id="IPR036163">
    <property type="entry name" value="HMA_dom_sf"/>
</dbReference>
<protein>
    <recommendedName>
        <fullName evidence="2">Copper chaperone CopZ</fullName>
    </recommendedName>
</protein>
<evidence type="ECO:0000313" key="8">
    <source>
        <dbReference type="EMBL" id="TCL70923.1"/>
    </source>
</evidence>
<evidence type="ECO:0000256" key="5">
    <source>
        <dbReference type="ARBA" id="ARBA00023008"/>
    </source>
</evidence>
<keyword evidence="5" id="KW-0186">Copper</keyword>
<evidence type="ECO:0000313" key="9">
    <source>
        <dbReference type="Proteomes" id="UP000295008"/>
    </source>
</evidence>
<evidence type="ECO:0000256" key="6">
    <source>
        <dbReference type="ARBA" id="ARBA00023186"/>
    </source>
</evidence>
<dbReference type="AlphaFoldDB" id="A0A4R1RW63"/>
<feature type="domain" description="HMA" evidence="7">
    <location>
        <begin position="4"/>
        <end position="70"/>
    </location>
</feature>
<dbReference type="NCBIfam" id="NF033795">
    <property type="entry name" value="chaper_CopZ_Bs"/>
    <property type="match status" value="1"/>
</dbReference>
<dbReference type="PANTHER" id="PTHR46594:SF4">
    <property type="entry name" value="P-TYPE CATION-TRANSPORTING ATPASE"/>
    <property type="match status" value="1"/>
</dbReference>
<dbReference type="FunFam" id="3.30.70.100:FF:000001">
    <property type="entry name" value="ATPase copper transporting beta"/>
    <property type="match status" value="1"/>
</dbReference>
<dbReference type="PANTHER" id="PTHR46594">
    <property type="entry name" value="P-TYPE CATION-TRANSPORTING ATPASE"/>
    <property type="match status" value="1"/>
</dbReference>
<name>A0A4R1RW63_HYDET</name>
<dbReference type="OrthoDB" id="9813965at2"/>
<dbReference type="InterPro" id="IPR006122">
    <property type="entry name" value="HMA_Cu_ion-bd"/>
</dbReference>
<evidence type="ECO:0000256" key="1">
    <source>
        <dbReference type="ARBA" id="ARBA00004496"/>
    </source>
</evidence>
<keyword evidence="4" id="KW-0479">Metal-binding</keyword>
<evidence type="ECO:0000259" key="7">
    <source>
        <dbReference type="PROSITE" id="PS50846"/>
    </source>
</evidence>
<dbReference type="GO" id="GO:0005507">
    <property type="term" value="F:copper ion binding"/>
    <property type="evidence" value="ECO:0007669"/>
    <property type="project" value="InterPro"/>
</dbReference>
<proteinExistence type="predicted"/>
<dbReference type="InterPro" id="IPR000428">
    <property type="entry name" value="Cu-bd"/>
</dbReference>
<dbReference type="GO" id="GO:0005737">
    <property type="term" value="C:cytoplasm"/>
    <property type="evidence" value="ECO:0007669"/>
    <property type="project" value="UniProtKB-SubCell"/>
</dbReference>
<dbReference type="Proteomes" id="UP000295008">
    <property type="component" value="Unassembled WGS sequence"/>
</dbReference>
<comment type="caution">
    <text evidence="8">The sequence shown here is derived from an EMBL/GenBank/DDBJ whole genome shotgun (WGS) entry which is preliminary data.</text>
</comment>